<name>A0A4R5BM10_9PSEU</name>
<dbReference type="PRINTS" id="PR00598">
    <property type="entry name" value="HTHMARR"/>
</dbReference>
<dbReference type="Gene3D" id="1.10.10.10">
    <property type="entry name" value="Winged helix-like DNA-binding domain superfamily/Winged helix DNA-binding domain"/>
    <property type="match status" value="1"/>
</dbReference>
<dbReference type="PANTHER" id="PTHR33164:SF43">
    <property type="entry name" value="HTH-TYPE TRANSCRIPTIONAL REPRESSOR YETL"/>
    <property type="match status" value="1"/>
</dbReference>
<keyword evidence="6" id="KW-1185">Reference proteome</keyword>
<gene>
    <name evidence="5" type="ORF">E1202_22235</name>
</gene>
<evidence type="ECO:0000313" key="5">
    <source>
        <dbReference type="EMBL" id="TDD84952.1"/>
    </source>
</evidence>
<dbReference type="Proteomes" id="UP000294723">
    <property type="component" value="Unassembled WGS sequence"/>
</dbReference>
<dbReference type="PROSITE" id="PS50995">
    <property type="entry name" value="HTH_MARR_2"/>
    <property type="match status" value="1"/>
</dbReference>
<feature type="domain" description="HTH marR-type" evidence="4">
    <location>
        <begin position="9"/>
        <end position="141"/>
    </location>
</feature>
<dbReference type="GO" id="GO:0006950">
    <property type="term" value="P:response to stress"/>
    <property type="evidence" value="ECO:0007669"/>
    <property type="project" value="TreeGrafter"/>
</dbReference>
<dbReference type="InterPro" id="IPR000835">
    <property type="entry name" value="HTH_MarR-typ"/>
</dbReference>
<dbReference type="Pfam" id="PF12802">
    <property type="entry name" value="MarR_2"/>
    <property type="match status" value="1"/>
</dbReference>
<evidence type="ECO:0000256" key="2">
    <source>
        <dbReference type="ARBA" id="ARBA00023125"/>
    </source>
</evidence>
<accession>A0A4R5BM10</accession>
<keyword evidence="1" id="KW-0805">Transcription regulation</keyword>
<dbReference type="GO" id="GO:0003700">
    <property type="term" value="F:DNA-binding transcription factor activity"/>
    <property type="evidence" value="ECO:0007669"/>
    <property type="project" value="InterPro"/>
</dbReference>
<reference evidence="5 6" key="1">
    <citation type="submission" date="2019-03" db="EMBL/GenBank/DDBJ databases">
        <title>Draft genome sequences of novel Actinobacteria.</title>
        <authorList>
            <person name="Sahin N."/>
            <person name="Ay H."/>
            <person name="Saygin H."/>
        </authorList>
    </citation>
    <scope>NUCLEOTIDE SEQUENCE [LARGE SCALE GENOMIC DNA]</scope>
    <source>
        <strain evidence="5 6">5K548</strain>
    </source>
</reference>
<evidence type="ECO:0000259" key="4">
    <source>
        <dbReference type="PROSITE" id="PS50995"/>
    </source>
</evidence>
<protein>
    <submittedName>
        <fullName evidence="5">MarR family transcriptional regulator</fullName>
    </submittedName>
</protein>
<evidence type="ECO:0000256" key="1">
    <source>
        <dbReference type="ARBA" id="ARBA00023015"/>
    </source>
</evidence>
<dbReference type="InterPro" id="IPR036388">
    <property type="entry name" value="WH-like_DNA-bd_sf"/>
</dbReference>
<evidence type="ECO:0000313" key="6">
    <source>
        <dbReference type="Proteomes" id="UP000294723"/>
    </source>
</evidence>
<proteinExistence type="predicted"/>
<dbReference type="EMBL" id="SMLA01000040">
    <property type="protein sequence ID" value="TDD84952.1"/>
    <property type="molecule type" value="Genomic_DNA"/>
</dbReference>
<keyword evidence="2" id="KW-0238">DNA-binding</keyword>
<dbReference type="SUPFAM" id="SSF46785">
    <property type="entry name" value="Winged helix' DNA-binding domain"/>
    <property type="match status" value="1"/>
</dbReference>
<dbReference type="PANTHER" id="PTHR33164">
    <property type="entry name" value="TRANSCRIPTIONAL REGULATOR, MARR FAMILY"/>
    <property type="match status" value="1"/>
</dbReference>
<keyword evidence="3" id="KW-0804">Transcription</keyword>
<dbReference type="AlphaFoldDB" id="A0A4R5BM10"/>
<dbReference type="InterPro" id="IPR039422">
    <property type="entry name" value="MarR/SlyA-like"/>
</dbReference>
<dbReference type="InterPro" id="IPR036390">
    <property type="entry name" value="WH_DNA-bd_sf"/>
</dbReference>
<dbReference type="GO" id="GO:0003677">
    <property type="term" value="F:DNA binding"/>
    <property type="evidence" value="ECO:0007669"/>
    <property type="project" value="UniProtKB-KW"/>
</dbReference>
<dbReference type="RefSeq" id="WP_132685080.1">
    <property type="nucleotide sequence ID" value="NZ_SMLA01000040.1"/>
</dbReference>
<dbReference type="PROSITE" id="PS01117">
    <property type="entry name" value="HTH_MARR_1"/>
    <property type="match status" value="1"/>
</dbReference>
<dbReference type="SMART" id="SM00347">
    <property type="entry name" value="HTH_MARR"/>
    <property type="match status" value="1"/>
</dbReference>
<sequence>MVDAIGTGLGSLGYRFNMIARQARANFEQRLGEAGASFTTWTILEALTVHGPVIQRDLARSLHVSGQTLARQVDRLVETGWLERGEAEGDRRAVRLHLTGAGRAAHRRLQQASRKANEQLVAGLSPEEIDGLSELLTRLSRNLGGDR</sequence>
<evidence type="ECO:0000256" key="3">
    <source>
        <dbReference type="ARBA" id="ARBA00023163"/>
    </source>
</evidence>
<comment type="caution">
    <text evidence="5">The sequence shown here is derived from an EMBL/GenBank/DDBJ whole genome shotgun (WGS) entry which is preliminary data.</text>
</comment>
<dbReference type="InterPro" id="IPR023187">
    <property type="entry name" value="Tscrpt_reg_MarR-type_CS"/>
</dbReference>
<organism evidence="5 6">
    <name type="scientific">Saccharopolyspora karakumensis</name>
    <dbReference type="NCBI Taxonomy" id="2530386"/>
    <lineage>
        <taxon>Bacteria</taxon>
        <taxon>Bacillati</taxon>
        <taxon>Actinomycetota</taxon>
        <taxon>Actinomycetes</taxon>
        <taxon>Pseudonocardiales</taxon>
        <taxon>Pseudonocardiaceae</taxon>
        <taxon>Saccharopolyspora</taxon>
    </lineage>
</organism>